<sequence>MDATLVGIIGIVVMIALFMTRMPVAYVMTLTGFIGFSFLTSSKGGMNLLSRSVYDAFSSYSLSTIPLFILMGQLAFNSGISRRLYSTAYHFFGHVQGGLAMATVSACTAFGAVCGSSPATAATMATVGIPEMKRYGYANSLAAGSVASGGGLGMIMPPSVVLIVYGVLTEQSIGALFVAGILPALMLTVLFIAAIAIQCHRNPELGPAGEKFSTAAKLKSLLGLIDTLIVFGLVIGGMFFGWFTPTEAASIGVLGVLALSLIKRQLSWKAFVNSLYETLRTSSMVLFLVAGAIVFGKFLAVTRIPFNVASWVAGFELPAFLVMAVIVLIYFLGGCFMDALALIMLTIPVFYPVVTNLGYDPIWFGIIIVLITQMGVITPPVGINVYVVYGTAQSIIPGITLESIFKGIIPFMWAIVVGIALLFLFPQVILCLPNLMY</sequence>
<dbReference type="RefSeq" id="WP_126381100.1">
    <property type="nucleotide sequence ID" value="NZ_AP017378.1"/>
</dbReference>
<dbReference type="OrthoDB" id="5404879at2"/>
<dbReference type="EMBL" id="AP017378">
    <property type="protein sequence ID" value="BBD10050.1"/>
    <property type="molecule type" value="Genomic_DNA"/>
</dbReference>
<feature type="transmembrane region" description="Helical" evidence="7">
    <location>
        <begin position="283"/>
        <end position="302"/>
    </location>
</feature>
<evidence type="ECO:0000313" key="9">
    <source>
        <dbReference type="EMBL" id="BBD10050.1"/>
    </source>
</evidence>
<keyword evidence="4 7" id="KW-0812">Transmembrane</keyword>
<dbReference type="PANTHER" id="PTHR33362">
    <property type="entry name" value="SIALIC ACID TRAP TRANSPORTER PERMEASE PROTEIN SIAT-RELATED"/>
    <property type="match status" value="1"/>
</dbReference>
<dbReference type="KEGG" id="dfl:DFE_3324"/>
<keyword evidence="2" id="KW-1003">Cell membrane</keyword>
<keyword evidence="10" id="KW-1185">Reference proteome</keyword>
<dbReference type="InterPro" id="IPR004681">
    <property type="entry name" value="TRAP_DctM"/>
</dbReference>
<reference evidence="9 10" key="1">
    <citation type="journal article" date="2018" name="Sci. Adv.">
        <title>Multi-heme cytochromes provide a pathway for survival in energy-limited environments.</title>
        <authorList>
            <person name="Deng X."/>
            <person name="Dohmae N."/>
            <person name="Nealson K.H."/>
            <person name="Hashimoto K."/>
            <person name="Okamoto A."/>
        </authorList>
    </citation>
    <scope>NUCLEOTIDE SEQUENCE [LARGE SCALE GENOMIC DNA]</scope>
    <source>
        <strain evidence="9 10">IS5</strain>
    </source>
</reference>
<dbReference type="PANTHER" id="PTHR33362:SF5">
    <property type="entry name" value="C4-DICARBOXYLATE TRAP TRANSPORTER LARGE PERMEASE PROTEIN DCTM"/>
    <property type="match status" value="1"/>
</dbReference>
<feature type="transmembrane region" description="Helical" evidence="7">
    <location>
        <begin position="408"/>
        <end position="429"/>
    </location>
</feature>
<accession>A0A2Z6B3R1</accession>
<gene>
    <name evidence="9" type="ORF">DFE_3324</name>
</gene>
<feature type="transmembrane region" description="Helical" evidence="7">
    <location>
        <begin position="6"/>
        <end position="39"/>
    </location>
</feature>
<evidence type="ECO:0000256" key="2">
    <source>
        <dbReference type="ARBA" id="ARBA00022475"/>
    </source>
</evidence>
<evidence type="ECO:0000256" key="1">
    <source>
        <dbReference type="ARBA" id="ARBA00004429"/>
    </source>
</evidence>
<dbReference type="NCBIfam" id="TIGR00786">
    <property type="entry name" value="dctM"/>
    <property type="match status" value="1"/>
</dbReference>
<dbReference type="PIRSF" id="PIRSF006066">
    <property type="entry name" value="HI0050"/>
    <property type="match status" value="1"/>
</dbReference>
<dbReference type="Proteomes" id="UP000269883">
    <property type="component" value="Chromosome"/>
</dbReference>
<evidence type="ECO:0000256" key="5">
    <source>
        <dbReference type="ARBA" id="ARBA00022989"/>
    </source>
</evidence>
<feature type="domain" description="TRAP C4-dicarboxylate transport system permease DctM subunit" evidence="8">
    <location>
        <begin position="11"/>
        <end position="427"/>
    </location>
</feature>
<name>A0A2Z6B3R1_9BACT</name>
<feature type="transmembrane region" description="Helical" evidence="7">
    <location>
        <begin position="141"/>
        <end position="167"/>
    </location>
</feature>
<feature type="transmembrane region" description="Helical" evidence="7">
    <location>
        <begin position="363"/>
        <end position="387"/>
    </location>
</feature>
<protein>
    <submittedName>
        <fullName evidence="9">TRAP dicarboxylate transporter subunit DctM</fullName>
    </submittedName>
</protein>
<organism evidence="9 10">
    <name type="scientific">Desulfovibrio ferrophilus</name>
    <dbReference type="NCBI Taxonomy" id="241368"/>
    <lineage>
        <taxon>Bacteria</taxon>
        <taxon>Pseudomonadati</taxon>
        <taxon>Thermodesulfobacteriota</taxon>
        <taxon>Desulfovibrionia</taxon>
        <taxon>Desulfovibrionales</taxon>
        <taxon>Desulfovibrionaceae</taxon>
        <taxon>Desulfovibrio</taxon>
    </lineage>
</organism>
<evidence type="ECO:0000313" key="10">
    <source>
        <dbReference type="Proteomes" id="UP000269883"/>
    </source>
</evidence>
<feature type="transmembrane region" description="Helical" evidence="7">
    <location>
        <begin position="173"/>
        <end position="197"/>
    </location>
</feature>
<dbReference type="AlphaFoldDB" id="A0A2Z6B3R1"/>
<feature type="transmembrane region" description="Helical" evidence="7">
    <location>
        <begin position="308"/>
        <end position="332"/>
    </location>
</feature>
<evidence type="ECO:0000256" key="6">
    <source>
        <dbReference type="ARBA" id="ARBA00023136"/>
    </source>
</evidence>
<feature type="transmembrane region" description="Helical" evidence="7">
    <location>
        <begin position="218"/>
        <end position="240"/>
    </location>
</feature>
<keyword evidence="6 7" id="KW-0472">Membrane</keyword>
<comment type="subcellular location">
    <subcellularLocation>
        <location evidence="1">Cell inner membrane</location>
        <topology evidence="1">Multi-pass membrane protein</topology>
    </subcellularLocation>
</comment>
<feature type="transmembrane region" description="Helical" evidence="7">
    <location>
        <begin position="339"/>
        <end position="357"/>
    </location>
</feature>
<dbReference type="GO" id="GO:0022857">
    <property type="term" value="F:transmembrane transporter activity"/>
    <property type="evidence" value="ECO:0007669"/>
    <property type="project" value="TreeGrafter"/>
</dbReference>
<keyword evidence="5 7" id="KW-1133">Transmembrane helix</keyword>
<evidence type="ECO:0000259" key="8">
    <source>
        <dbReference type="Pfam" id="PF06808"/>
    </source>
</evidence>
<evidence type="ECO:0000256" key="3">
    <source>
        <dbReference type="ARBA" id="ARBA00022519"/>
    </source>
</evidence>
<proteinExistence type="predicted"/>
<dbReference type="Pfam" id="PF06808">
    <property type="entry name" value="DctM"/>
    <property type="match status" value="1"/>
</dbReference>
<evidence type="ECO:0000256" key="7">
    <source>
        <dbReference type="SAM" id="Phobius"/>
    </source>
</evidence>
<evidence type="ECO:0000256" key="4">
    <source>
        <dbReference type="ARBA" id="ARBA00022692"/>
    </source>
</evidence>
<dbReference type="InterPro" id="IPR010656">
    <property type="entry name" value="DctM"/>
</dbReference>
<feature type="transmembrane region" description="Helical" evidence="7">
    <location>
        <begin position="60"/>
        <end position="80"/>
    </location>
</feature>
<feature type="transmembrane region" description="Helical" evidence="7">
    <location>
        <begin position="100"/>
        <end position="129"/>
    </location>
</feature>
<dbReference type="GO" id="GO:0005886">
    <property type="term" value="C:plasma membrane"/>
    <property type="evidence" value="ECO:0007669"/>
    <property type="project" value="UniProtKB-SubCell"/>
</dbReference>
<keyword evidence="3" id="KW-0997">Cell inner membrane</keyword>